<dbReference type="Proteomes" id="UP000179769">
    <property type="component" value="Unassembled WGS sequence"/>
</dbReference>
<feature type="region of interest" description="Disordered" evidence="1">
    <location>
        <begin position="300"/>
        <end position="321"/>
    </location>
</feature>
<comment type="caution">
    <text evidence="2">The sequence shown here is derived from an EMBL/GenBank/DDBJ whole genome shotgun (WGS) entry which is preliminary data.</text>
</comment>
<dbReference type="EMBL" id="MAXA01000113">
    <property type="protein sequence ID" value="OHV37278.1"/>
    <property type="molecule type" value="Genomic_DNA"/>
</dbReference>
<evidence type="ECO:0000313" key="2">
    <source>
        <dbReference type="EMBL" id="OHV37278.1"/>
    </source>
</evidence>
<sequence length="378" mass="39889">MFRLAVCAFDDRPDLPAETHTLDALVSAMKRRQWLSAEESLALHAVLVAIFPNLAGRAVFQRGVAATVDRPVRKRPLCVPALLECLPTARTRPDPILDELTEALTTPAGVATDRAELRRALDSLVSRASRPTMDLPASLQQYEIHLINSVYAAQGRIAELAETAADPPAGVLWALLDAVRDGAWRDESSLASLRGSLFSQLRMPIPGFAVGPPIVAPDVDPTVLERIAVAAGEVLARLRAELADVWDGDRARAADLVVDALSALSTGVLGGGPGDIRVQSAVTRLRTLVTRAMAAAGPVGGGASAGGEMDGGGAESRADRSAAAQETIDGLAWRVRTQVGTAGLTDLVAEAFAEILERLDTSVDIDNLSAALQLRWAQ</sequence>
<proteinExistence type="predicted"/>
<dbReference type="AlphaFoldDB" id="A0A1S1QRE1"/>
<dbReference type="OrthoDB" id="3208562at2"/>
<accession>A0A1S1QRE1</accession>
<reference evidence="3" key="1">
    <citation type="submission" date="2016-07" db="EMBL/GenBank/DDBJ databases">
        <title>Frankia sp. NRRL B-16219 Genome sequencing.</title>
        <authorList>
            <person name="Ghodhbane-Gtari F."/>
            <person name="Swanson E."/>
            <person name="Gueddou A."/>
            <person name="Louati M."/>
            <person name="Nouioui I."/>
            <person name="Hezbri K."/>
            <person name="Abebe-Akele F."/>
            <person name="Simpson S."/>
            <person name="Morris K."/>
            <person name="Thomas K."/>
            <person name="Gtari M."/>
            <person name="Tisa L.S."/>
        </authorList>
    </citation>
    <scope>NUCLEOTIDE SEQUENCE [LARGE SCALE GENOMIC DNA]</scope>
    <source>
        <strain evidence="3">NRRL B-16219</strain>
    </source>
</reference>
<protein>
    <submittedName>
        <fullName evidence="2">Uncharacterized protein</fullName>
    </submittedName>
</protein>
<feature type="compositionally biased region" description="Gly residues" evidence="1">
    <location>
        <begin position="300"/>
        <end position="314"/>
    </location>
</feature>
<evidence type="ECO:0000256" key="1">
    <source>
        <dbReference type="SAM" id="MobiDB-lite"/>
    </source>
</evidence>
<evidence type="ECO:0000313" key="3">
    <source>
        <dbReference type="Proteomes" id="UP000179769"/>
    </source>
</evidence>
<keyword evidence="3" id="KW-1185">Reference proteome</keyword>
<organism evidence="2 3">
    <name type="scientific">Parafrankia soli</name>
    <dbReference type="NCBI Taxonomy" id="2599596"/>
    <lineage>
        <taxon>Bacteria</taxon>
        <taxon>Bacillati</taxon>
        <taxon>Actinomycetota</taxon>
        <taxon>Actinomycetes</taxon>
        <taxon>Frankiales</taxon>
        <taxon>Frankiaceae</taxon>
        <taxon>Parafrankia</taxon>
    </lineage>
</organism>
<name>A0A1S1QRE1_9ACTN</name>
<gene>
    <name evidence="2" type="ORF">BBK14_02545</name>
</gene>